<dbReference type="PANTHER" id="PTHR21624">
    <property type="entry name" value="STEROL DESATURASE-RELATED PROTEIN"/>
    <property type="match status" value="1"/>
</dbReference>
<evidence type="ECO:0000256" key="5">
    <source>
        <dbReference type="ARBA" id="ARBA00023002"/>
    </source>
</evidence>
<evidence type="ECO:0000256" key="8">
    <source>
        <dbReference type="SAM" id="MobiDB-lite"/>
    </source>
</evidence>
<evidence type="ECO:0000256" key="6">
    <source>
        <dbReference type="ARBA" id="ARBA00023098"/>
    </source>
</evidence>
<evidence type="ECO:0000313" key="11">
    <source>
        <dbReference type="EMBL" id="PRW50979.1"/>
    </source>
</evidence>
<feature type="compositionally biased region" description="Low complexity" evidence="8">
    <location>
        <begin position="312"/>
        <end position="354"/>
    </location>
</feature>
<evidence type="ECO:0000256" key="1">
    <source>
        <dbReference type="ARBA" id="ARBA00004127"/>
    </source>
</evidence>
<feature type="transmembrane region" description="Helical" evidence="9">
    <location>
        <begin position="407"/>
        <end position="428"/>
    </location>
</feature>
<dbReference type="EMBL" id="LHPG02000010">
    <property type="protein sequence ID" value="PRW50979.1"/>
    <property type="molecule type" value="Genomic_DNA"/>
</dbReference>
<dbReference type="InterPro" id="IPR006694">
    <property type="entry name" value="Fatty_acid_hydroxylase"/>
</dbReference>
<accession>A0A2P6TNT9</accession>
<keyword evidence="4 9" id="KW-1133">Transmembrane helix</keyword>
<comment type="caution">
    <text evidence="11">The sequence shown here is derived from an EMBL/GenBank/DDBJ whole genome shotgun (WGS) entry which is preliminary data.</text>
</comment>
<comment type="similarity">
    <text evidence="2">Belongs to the sterol desaturase family.</text>
</comment>
<dbReference type="GO" id="GO:0005506">
    <property type="term" value="F:iron ion binding"/>
    <property type="evidence" value="ECO:0007669"/>
    <property type="project" value="InterPro"/>
</dbReference>
<organism evidence="11 12">
    <name type="scientific">Chlorella sorokiniana</name>
    <name type="common">Freshwater green alga</name>
    <dbReference type="NCBI Taxonomy" id="3076"/>
    <lineage>
        <taxon>Eukaryota</taxon>
        <taxon>Viridiplantae</taxon>
        <taxon>Chlorophyta</taxon>
        <taxon>core chlorophytes</taxon>
        <taxon>Trebouxiophyceae</taxon>
        <taxon>Chlorellales</taxon>
        <taxon>Chlorellaceae</taxon>
        <taxon>Chlorella clade</taxon>
        <taxon>Chlorella</taxon>
    </lineage>
</organism>
<dbReference type="OrthoDB" id="6354873at2759"/>
<protein>
    <submittedName>
        <fullName evidence="11">Alkylglycerol monooxygenase</fullName>
    </submittedName>
</protein>
<evidence type="ECO:0000256" key="9">
    <source>
        <dbReference type="SAM" id="Phobius"/>
    </source>
</evidence>
<dbReference type="Proteomes" id="UP000239899">
    <property type="component" value="Unassembled WGS sequence"/>
</dbReference>
<feature type="transmembrane region" description="Helical" evidence="9">
    <location>
        <begin position="106"/>
        <end position="125"/>
    </location>
</feature>
<sequence length="509" mass="54282">MAWAAALQAWLHPDAAAGIARLPDPVSAATPLFLVLVSLEAAVSWRRARAGKGPPLYNWRQTSSNLAAGTLAVLLGVFVKVLHLYPFLWLRSHGTALLPWLPQSSAAGWLGNAAALLVCDFGFYWQHRAQHAANVLWAAHVAHHSSPDYNLSTALRQGAGEALFSWLFYLPMAFFCPPDVYALHRGLNTVYQFFVHTQLVGRCWWPIELVMNTPSHHRVHHARNYGRRNFAGILIVWDRLLGSFEEEQASRPCVYGLDASPIVQGTYNPLWHQAHHLVATLRLAGSGKVPVWRALLTRAHGPGMVAPTVTDAEPPAGAPSSTTAGTAGTARSAAKGAPMAAAQPAQQPSQAAVPPAGAGLSTAFVSYPWERRALGPLDWYAAASFFLVTLPCSLAYLLAAADGILSPGWTLAGGAWAAWAVTGSAWLFGGMPAAQVHEMARLLAQLGAVLGLLRWDALPPPLSSWLARGAAVLSLASLVFLYSQAAQLRQACGGTKTARAASGQGKKAA</sequence>
<dbReference type="InterPro" id="IPR051689">
    <property type="entry name" value="Sterol_desaturase/TMEM195"/>
</dbReference>
<evidence type="ECO:0000256" key="4">
    <source>
        <dbReference type="ARBA" id="ARBA00022989"/>
    </source>
</evidence>
<dbReference type="GO" id="GO:0050479">
    <property type="term" value="F:glyceryl-ether monooxygenase activity"/>
    <property type="evidence" value="ECO:0007669"/>
    <property type="project" value="TreeGrafter"/>
</dbReference>
<feature type="domain" description="Fatty acid hydroxylase" evidence="10">
    <location>
        <begin position="114"/>
        <end position="243"/>
    </location>
</feature>
<dbReference type="GO" id="GO:0008610">
    <property type="term" value="P:lipid biosynthetic process"/>
    <property type="evidence" value="ECO:0007669"/>
    <property type="project" value="InterPro"/>
</dbReference>
<comment type="subcellular location">
    <subcellularLocation>
        <location evidence="1">Endomembrane system</location>
        <topology evidence="1">Multi-pass membrane protein</topology>
    </subcellularLocation>
</comment>
<keyword evidence="3 9" id="KW-0812">Transmembrane</keyword>
<evidence type="ECO:0000259" key="10">
    <source>
        <dbReference type="Pfam" id="PF04116"/>
    </source>
</evidence>
<dbReference type="GO" id="GO:0006643">
    <property type="term" value="P:membrane lipid metabolic process"/>
    <property type="evidence" value="ECO:0007669"/>
    <property type="project" value="TreeGrafter"/>
</dbReference>
<keyword evidence="5" id="KW-0560">Oxidoreductase</keyword>
<evidence type="ECO:0000313" key="12">
    <source>
        <dbReference type="Proteomes" id="UP000239899"/>
    </source>
</evidence>
<evidence type="ECO:0000256" key="7">
    <source>
        <dbReference type="ARBA" id="ARBA00023136"/>
    </source>
</evidence>
<proteinExistence type="inferred from homology"/>
<evidence type="ECO:0000256" key="3">
    <source>
        <dbReference type="ARBA" id="ARBA00022692"/>
    </source>
</evidence>
<gene>
    <name evidence="11" type="ORF">C2E21_5498</name>
</gene>
<keyword evidence="6" id="KW-0443">Lipid metabolism</keyword>
<dbReference type="GO" id="GO:0016020">
    <property type="term" value="C:membrane"/>
    <property type="evidence" value="ECO:0007669"/>
    <property type="project" value="GOC"/>
</dbReference>
<feature type="transmembrane region" description="Helical" evidence="9">
    <location>
        <begin position="26"/>
        <end position="45"/>
    </location>
</feature>
<feature type="transmembrane region" description="Helical" evidence="9">
    <location>
        <begin position="66"/>
        <end position="86"/>
    </location>
</feature>
<dbReference type="GO" id="GO:0005783">
    <property type="term" value="C:endoplasmic reticulum"/>
    <property type="evidence" value="ECO:0007669"/>
    <property type="project" value="TreeGrafter"/>
</dbReference>
<feature type="transmembrane region" description="Helical" evidence="9">
    <location>
        <begin position="379"/>
        <end position="401"/>
    </location>
</feature>
<keyword evidence="11" id="KW-0503">Monooxygenase</keyword>
<name>A0A2P6TNT9_CHLSO</name>
<keyword evidence="7 9" id="KW-0472">Membrane</keyword>
<keyword evidence="12" id="KW-1185">Reference proteome</keyword>
<dbReference type="AlphaFoldDB" id="A0A2P6TNT9"/>
<dbReference type="Pfam" id="PF04116">
    <property type="entry name" value="FA_hydroxylase"/>
    <property type="match status" value="1"/>
</dbReference>
<feature type="transmembrane region" description="Helical" evidence="9">
    <location>
        <begin position="464"/>
        <end position="482"/>
    </location>
</feature>
<reference evidence="11 12" key="1">
    <citation type="journal article" date="2018" name="Plant J.">
        <title>Genome sequences of Chlorella sorokiniana UTEX 1602 and Micractinium conductrix SAG 241.80: implications to maltose excretion by a green alga.</title>
        <authorList>
            <person name="Arriola M.B."/>
            <person name="Velmurugan N."/>
            <person name="Zhang Y."/>
            <person name="Plunkett M.H."/>
            <person name="Hondzo H."/>
            <person name="Barney B.M."/>
        </authorList>
    </citation>
    <scope>NUCLEOTIDE SEQUENCE [LARGE SCALE GENOMIC DNA]</scope>
    <source>
        <strain evidence="12">UTEX 1602</strain>
    </source>
</reference>
<dbReference type="PANTHER" id="PTHR21624:SF1">
    <property type="entry name" value="ALKYLGLYCEROL MONOOXYGENASE"/>
    <property type="match status" value="1"/>
</dbReference>
<feature type="region of interest" description="Disordered" evidence="8">
    <location>
        <begin position="306"/>
        <end position="354"/>
    </location>
</feature>
<evidence type="ECO:0000256" key="2">
    <source>
        <dbReference type="ARBA" id="ARBA00009324"/>
    </source>
</evidence>